<dbReference type="Gene3D" id="2.60.40.150">
    <property type="entry name" value="C2 domain"/>
    <property type="match status" value="1"/>
</dbReference>
<accession>A0A5J5CSP9</accession>
<keyword evidence="4" id="KW-0418">Kinase</keyword>
<evidence type="ECO:0000256" key="5">
    <source>
        <dbReference type="ARBA" id="ARBA00022840"/>
    </source>
</evidence>
<dbReference type="SUPFAM" id="SSF49562">
    <property type="entry name" value="C2 domain (Calcium/lipid-binding domain, CaLB)"/>
    <property type="match status" value="1"/>
</dbReference>
<dbReference type="Gene3D" id="3.30.200.20">
    <property type="entry name" value="Phosphorylase Kinase, domain 1"/>
    <property type="match status" value="1"/>
</dbReference>
<dbReference type="FunFam" id="3.30.200.20:FF:000103">
    <property type="entry name" value="Protein kinase C"/>
    <property type="match status" value="1"/>
</dbReference>
<proteinExistence type="predicted"/>
<keyword evidence="5" id="KW-0067">ATP-binding</keyword>
<dbReference type="AlphaFoldDB" id="A0A5J5CSP9"/>
<dbReference type="CDD" id="cd04014">
    <property type="entry name" value="C2_PKC_epsilon"/>
    <property type="match status" value="1"/>
</dbReference>
<dbReference type="PANTHER" id="PTHR24351">
    <property type="entry name" value="RIBOSOMAL PROTEIN S6 KINASE"/>
    <property type="match status" value="1"/>
</dbReference>
<evidence type="ECO:0000256" key="3">
    <source>
        <dbReference type="ARBA" id="ARBA00022741"/>
    </source>
</evidence>
<dbReference type="Proteomes" id="UP000327493">
    <property type="component" value="Chromosome 17"/>
</dbReference>
<dbReference type="EMBL" id="VOFY01000017">
    <property type="protein sequence ID" value="KAA8583460.1"/>
    <property type="molecule type" value="Genomic_DNA"/>
</dbReference>
<sequence>MVIFNGQLKIKIREALDLKPTALSLRHAVGPKTQTFLLDTYIALNVDDSRVGQTSTKQKTNSPAWNDEFTTEVLGGRRIELSVFHDAPIGYDDFVANCIIQFEDILHNGGKHFENWIDLEPEGKVYVVIDLSGSSSEVGSAENEERVFRQRMRPRKRQGAVRRRVHQVNGHKGVLGKQGYQCQDVKELENIRKALSLDHRGVEHKTHPLSSAISAASVTDEGHEDGRVGSVGVEGEEGQENGNGSDEVYAVKVLKKDVILQDDDVDCTMTEKRILALARKHPYLTQLFCCFQTKDRLFFVMEYVNGGDLMFQIQRSRKFDEARSRFYAAEVTSALMFLHRHGVIYSYMISEGPVLLVPAGPGLIVTLKGIYPAHDSGVILQELDYGPSVDWWALGVLMYEMMAGQPPFEADNEDDLFESILHDDVLYPVWLSKEAVSILKAPRPQTGTQRTTVRVPGSVQRLPRCQRSFQVRRGAAPGVLRREEGEEKFGVCVSSSSSSGSPAFIRSLRQALSAVERRYNPQQCSETVRPRSLPDSQPASLTA</sequence>
<evidence type="ECO:0000256" key="1">
    <source>
        <dbReference type="ARBA" id="ARBA00022527"/>
    </source>
</evidence>
<dbReference type="SMART" id="SM00239">
    <property type="entry name" value="C2"/>
    <property type="match status" value="1"/>
</dbReference>
<gene>
    <name evidence="9" type="ORF">FQN60_014668</name>
</gene>
<dbReference type="GO" id="GO:0004674">
    <property type="term" value="F:protein serine/threonine kinase activity"/>
    <property type="evidence" value="ECO:0007669"/>
    <property type="project" value="UniProtKB-KW"/>
</dbReference>
<feature type="domain" description="Protein kinase" evidence="8">
    <location>
        <begin position="217"/>
        <end position="462"/>
    </location>
</feature>
<feature type="compositionally biased region" description="Polar residues" evidence="6">
    <location>
        <begin position="534"/>
        <end position="543"/>
    </location>
</feature>
<evidence type="ECO:0000313" key="10">
    <source>
        <dbReference type="Proteomes" id="UP000327493"/>
    </source>
</evidence>
<comment type="caution">
    <text evidence="9">The sequence shown here is derived from an EMBL/GenBank/DDBJ whole genome shotgun (WGS) entry which is preliminary data.</text>
</comment>
<dbReference type="PROSITE" id="PS50011">
    <property type="entry name" value="PROTEIN_KINASE_DOM"/>
    <property type="match status" value="1"/>
</dbReference>
<dbReference type="InterPro" id="IPR000719">
    <property type="entry name" value="Prot_kinase_dom"/>
</dbReference>
<feature type="region of interest" description="Disordered" evidence="6">
    <location>
        <begin position="519"/>
        <end position="543"/>
    </location>
</feature>
<dbReference type="InterPro" id="IPR035892">
    <property type="entry name" value="C2_domain_sf"/>
</dbReference>
<feature type="domain" description="C2" evidence="7">
    <location>
        <begin position="1"/>
        <end position="117"/>
    </location>
</feature>
<evidence type="ECO:0000256" key="2">
    <source>
        <dbReference type="ARBA" id="ARBA00022679"/>
    </source>
</evidence>
<name>A0A5J5CSP9_9PERO</name>
<evidence type="ECO:0000259" key="7">
    <source>
        <dbReference type="PROSITE" id="PS50004"/>
    </source>
</evidence>
<dbReference type="GO" id="GO:0005524">
    <property type="term" value="F:ATP binding"/>
    <property type="evidence" value="ECO:0007669"/>
    <property type="project" value="UniProtKB-KW"/>
</dbReference>
<organism evidence="9 10">
    <name type="scientific">Etheostoma spectabile</name>
    <name type="common">orangethroat darter</name>
    <dbReference type="NCBI Taxonomy" id="54343"/>
    <lineage>
        <taxon>Eukaryota</taxon>
        <taxon>Metazoa</taxon>
        <taxon>Chordata</taxon>
        <taxon>Craniata</taxon>
        <taxon>Vertebrata</taxon>
        <taxon>Euteleostomi</taxon>
        <taxon>Actinopterygii</taxon>
        <taxon>Neopterygii</taxon>
        <taxon>Teleostei</taxon>
        <taxon>Neoteleostei</taxon>
        <taxon>Acanthomorphata</taxon>
        <taxon>Eupercaria</taxon>
        <taxon>Perciformes</taxon>
        <taxon>Percoidei</taxon>
        <taxon>Percidae</taxon>
        <taxon>Etheostomatinae</taxon>
        <taxon>Etheostoma</taxon>
    </lineage>
</organism>
<dbReference type="InterPro" id="IPR011009">
    <property type="entry name" value="Kinase-like_dom_sf"/>
</dbReference>
<evidence type="ECO:0008006" key="11">
    <source>
        <dbReference type="Google" id="ProtNLM"/>
    </source>
</evidence>
<dbReference type="SUPFAM" id="SSF56112">
    <property type="entry name" value="Protein kinase-like (PK-like)"/>
    <property type="match status" value="1"/>
</dbReference>
<dbReference type="Gene3D" id="1.10.510.10">
    <property type="entry name" value="Transferase(Phosphotransferase) domain 1"/>
    <property type="match status" value="2"/>
</dbReference>
<dbReference type="InterPro" id="IPR000008">
    <property type="entry name" value="C2_dom"/>
</dbReference>
<keyword evidence="3" id="KW-0547">Nucleotide-binding</keyword>
<keyword evidence="10" id="KW-1185">Reference proteome</keyword>
<evidence type="ECO:0000256" key="4">
    <source>
        <dbReference type="ARBA" id="ARBA00022777"/>
    </source>
</evidence>
<evidence type="ECO:0000256" key="6">
    <source>
        <dbReference type="SAM" id="MobiDB-lite"/>
    </source>
</evidence>
<dbReference type="Pfam" id="PF00069">
    <property type="entry name" value="Pkinase"/>
    <property type="match status" value="2"/>
</dbReference>
<evidence type="ECO:0000259" key="8">
    <source>
        <dbReference type="PROSITE" id="PS50011"/>
    </source>
</evidence>
<dbReference type="FunFam" id="2.60.40.150:FF:000056">
    <property type="entry name" value="Protein kinase C epsilon"/>
    <property type="match status" value="1"/>
</dbReference>
<keyword evidence="1" id="KW-0723">Serine/threonine-protein kinase</keyword>
<feature type="non-terminal residue" evidence="9">
    <location>
        <position position="543"/>
    </location>
</feature>
<dbReference type="PROSITE" id="PS50004">
    <property type="entry name" value="C2"/>
    <property type="match status" value="1"/>
</dbReference>
<reference evidence="9 10" key="1">
    <citation type="submission" date="2019-08" db="EMBL/GenBank/DDBJ databases">
        <title>A chromosome-level genome assembly, high-density linkage maps, and genome scans reveal the genomic architecture of hybrid incompatibilities underlying speciation via character displacement in darters (Percidae: Etheostominae).</title>
        <authorList>
            <person name="Moran R.L."/>
            <person name="Catchen J.M."/>
            <person name="Fuller R.C."/>
        </authorList>
    </citation>
    <scope>NUCLEOTIDE SEQUENCE [LARGE SCALE GENOMIC DNA]</scope>
    <source>
        <strain evidence="9">EspeVRDwgs_2016</strain>
        <tissue evidence="9">Muscle</tissue>
    </source>
</reference>
<protein>
    <recommendedName>
        <fullName evidence="11">Protein kinase C</fullName>
    </recommendedName>
</protein>
<keyword evidence="2" id="KW-0808">Transferase</keyword>
<feature type="region of interest" description="Disordered" evidence="6">
    <location>
        <begin position="213"/>
        <end position="244"/>
    </location>
</feature>
<dbReference type="Pfam" id="PF00168">
    <property type="entry name" value="C2"/>
    <property type="match status" value="1"/>
</dbReference>
<evidence type="ECO:0000313" key="9">
    <source>
        <dbReference type="EMBL" id="KAA8583460.1"/>
    </source>
</evidence>